<organism evidence="2 3">
    <name type="scientific">Nonomuraea soli</name>
    <dbReference type="NCBI Taxonomy" id="1032476"/>
    <lineage>
        <taxon>Bacteria</taxon>
        <taxon>Bacillati</taxon>
        <taxon>Actinomycetota</taxon>
        <taxon>Actinomycetes</taxon>
        <taxon>Streptosporangiales</taxon>
        <taxon>Streptosporangiaceae</taxon>
        <taxon>Nonomuraea</taxon>
    </lineage>
</organism>
<keyword evidence="1" id="KW-1133">Transmembrane helix</keyword>
<evidence type="ECO:0000313" key="2">
    <source>
        <dbReference type="EMBL" id="MBA2896645.1"/>
    </source>
</evidence>
<keyword evidence="1" id="KW-0472">Membrane</keyword>
<feature type="transmembrane region" description="Helical" evidence="1">
    <location>
        <begin position="6"/>
        <end position="29"/>
    </location>
</feature>
<keyword evidence="1" id="KW-0812">Transmembrane</keyword>
<dbReference type="AlphaFoldDB" id="A0A7W0CT26"/>
<gene>
    <name evidence="2" type="ORF">HNR30_008036</name>
</gene>
<dbReference type="EMBL" id="JACDUR010000009">
    <property type="protein sequence ID" value="MBA2896645.1"/>
    <property type="molecule type" value="Genomic_DNA"/>
</dbReference>
<accession>A0A7W0CT26</accession>
<evidence type="ECO:0000313" key="3">
    <source>
        <dbReference type="Proteomes" id="UP000530928"/>
    </source>
</evidence>
<sequence>MTAFMFTFIVVTGLACLAVPVVIAVVALLDRPRVRVLVHDRMEHIAAELRADRTADQSEDAWW</sequence>
<comment type="caution">
    <text evidence="2">The sequence shown here is derived from an EMBL/GenBank/DDBJ whole genome shotgun (WGS) entry which is preliminary data.</text>
</comment>
<protein>
    <submittedName>
        <fullName evidence="2">Uncharacterized protein</fullName>
    </submittedName>
</protein>
<reference evidence="2 3" key="1">
    <citation type="submission" date="2020-07" db="EMBL/GenBank/DDBJ databases">
        <title>Genomic Encyclopedia of Type Strains, Phase IV (KMG-IV): sequencing the most valuable type-strain genomes for metagenomic binning, comparative biology and taxonomic classification.</title>
        <authorList>
            <person name="Goeker M."/>
        </authorList>
    </citation>
    <scope>NUCLEOTIDE SEQUENCE [LARGE SCALE GENOMIC DNA]</scope>
    <source>
        <strain evidence="2 3">DSM 45533</strain>
    </source>
</reference>
<name>A0A7W0CT26_9ACTN</name>
<keyword evidence="3" id="KW-1185">Reference proteome</keyword>
<dbReference type="Proteomes" id="UP000530928">
    <property type="component" value="Unassembled WGS sequence"/>
</dbReference>
<evidence type="ECO:0000256" key="1">
    <source>
        <dbReference type="SAM" id="Phobius"/>
    </source>
</evidence>
<proteinExistence type="predicted"/>
<dbReference type="RefSeq" id="WP_181615365.1">
    <property type="nucleotide sequence ID" value="NZ_BAABAM010000008.1"/>
</dbReference>